<dbReference type="PANTHER" id="PTHR45947:SF3">
    <property type="entry name" value="SULFOQUINOVOSYL TRANSFERASE SQD2"/>
    <property type="match status" value="1"/>
</dbReference>
<dbReference type="GO" id="GO:0016757">
    <property type="term" value="F:glycosyltransferase activity"/>
    <property type="evidence" value="ECO:0007669"/>
    <property type="project" value="InterPro"/>
</dbReference>
<organism evidence="3 4">
    <name type="scientific">Luteolibacter luteus</name>
    <dbReference type="NCBI Taxonomy" id="2728835"/>
    <lineage>
        <taxon>Bacteria</taxon>
        <taxon>Pseudomonadati</taxon>
        <taxon>Verrucomicrobiota</taxon>
        <taxon>Verrucomicrobiia</taxon>
        <taxon>Verrucomicrobiales</taxon>
        <taxon>Verrucomicrobiaceae</taxon>
        <taxon>Luteolibacter</taxon>
    </lineage>
</organism>
<dbReference type="Proteomes" id="UP000501812">
    <property type="component" value="Chromosome"/>
</dbReference>
<dbReference type="InterPro" id="IPR001296">
    <property type="entry name" value="Glyco_trans_1"/>
</dbReference>
<keyword evidence="4" id="KW-1185">Reference proteome</keyword>
<dbReference type="SUPFAM" id="SSF53756">
    <property type="entry name" value="UDP-Glycosyltransferase/glycogen phosphorylase"/>
    <property type="match status" value="1"/>
</dbReference>
<dbReference type="InterPro" id="IPR050194">
    <property type="entry name" value="Glycosyltransferase_grp1"/>
</dbReference>
<gene>
    <name evidence="3" type="ORF">HHL09_00300</name>
</gene>
<dbReference type="RefSeq" id="WP_169452510.1">
    <property type="nucleotide sequence ID" value="NZ_CP051774.1"/>
</dbReference>
<sequence length="346" mass="37976">MRILLTADAELPVPPKLYGGIERVIASLVEEFRGRGHEVGLVAHRDSTVDADFFQAWPGLTSTTRGDSFRNALALHQAVAKFKPDLLHSFSRLLWLMPLAAGAQRFPMVMSYQREPTGRTVELSRRLHGKRLHFSACSEQLGEKGRQRGGGSWTAIPNFIDPERLDFVSAVPADAPLVFLSRLEPIKGAHNAIAIAKASGRRLLIAGNRVESGSAEGYWDREIAPHLGKDGIEYVGTVDDAQKNELLGKAAAMVVPIEWDEPFGIVFAESLACGTPVISTPRGAVPEIVKHGVHGFHIGNVEEGVAAVRRLGEIDRLKCRQQVEAHFTQAKVADRYLELYRQAIQA</sequence>
<accession>A0A858RD25</accession>
<dbReference type="Gene3D" id="3.40.50.2000">
    <property type="entry name" value="Glycogen Phosphorylase B"/>
    <property type="match status" value="2"/>
</dbReference>
<evidence type="ECO:0000313" key="3">
    <source>
        <dbReference type="EMBL" id="QJE94289.1"/>
    </source>
</evidence>
<proteinExistence type="predicted"/>
<feature type="domain" description="Glycosyltransferase subfamily 4-like N-terminal" evidence="2">
    <location>
        <begin position="18"/>
        <end position="164"/>
    </location>
</feature>
<evidence type="ECO:0000259" key="2">
    <source>
        <dbReference type="Pfam" id="PF13439"/>
    </source>
</evidence>
<evidence type="ECO:0000313" key="4">
    <source>
        <dbReference type="Proteomes" id="UP000501812"/>
    </source>
</evidence>
<evidence type="ECO:0000259" key="1">
    <source>
        <dbReference type="Pfam" id="PF00534"/>
    </source>
</evidence>
<reference evidence="3 4" key="1">
    <citation type="submission" date="2020-04" db="EMBL/GenBank/DDBJ databases">
        <title>Luteolibacter sp. G-1-1-1 isolated from soil.</title>
        <authorList>
            <person name="Dahal R.H."/>
        </authorList>
    </citation>
    <scope>NUCLEOTIDE SEQUENCE [LARGE SCALE GENOMIC DNA]</scope>
    <source>
        <strain evidence="3 4">G-1-1-1</strain>
    </source>
</reference>
<dbReference type="PANTHER" id="PTHR45947">
    <property type="entry name" value="SULFOQUINOVOSYL TRANSFERASE SQD2"/>
    <property type="match status" value="1"/>
</dbReference>
<dbReference type="EMBL" id="CP051774">
    <property type="protein sequence ID" value="QJE94289.1"/>
    <property type="molecule type" value="Genomic_DNA"/>
</dbReference>
<dbReference type="KEGG" id="luo:HHL09_00300"/>
<keyword evidence="3" id="KW-0808">Transferase</keyword>
<dbReference type="InterPro" id="IPR028098">
    <property type="entry name" value="Glyco_trans_4-like_N"/>
</dbReference>
<dbReference type="Pfam" id="PF13439">
    <property type="entry name" value="Glyco_transf_4"/>
    <property type="match status" value="1"/>
</dbReference>
<dbReference type="Pfam" id="PF00534">
    <property type="entry name" value="Glycos_transf_1"/>
    <property type="match status" value="1"/>
</dbReference>
<protein>
    <submittedName>
        <fullName evidence="3">Glycosyltransferase family 4 protein</fullName>
    </submittedName>
</protein>
<feature type="domain" description="Glycosyl transferase family 1" evidence="1">
    <location>
        <begin position="177"/>
        <end position="311"/>
    </location>
</feature>
<name>A0A858RD25_9BACT</name>
<dbReference type="AlphaFoldDB" id="A0A858RD25"/>